<organism evidence="3 4">
    <name type="scientific">Shewanella decolorationis S12</name>
    <dbReference type="NCBI Taxonomy" id="1353536"/>
    <lineage>
        <taxon>Bacteria</taxon>
        <taxon>Pseudomonadati</taxon>
        <taxon>Pseudomonadota</taxon>
        <taxon>Gammaproteobacteria</taxon>
        <taxon>Alteromonadales</taxon>
        <taxon>Shewanellaceae</taxon>
        <taxon>Shewanella</taxon>
    </lineage>
</organism>
<accession>A0ABN0PRS3</accession>
<evidence type="ECO:0000313" key="3">
    <source>
        <dbReference type="EMBL" id="ESE42834.1"/>
    </source>
</evidence>
<dbReference type="Gene3D" id="3.40.190.10">
    <property type="entry name" value="Periplasmic binding protein-like II"/>
    <property type="match status" value="1"/>
</dbReference>
<sequence>MTAIDPKRRQLLQALSVGGMASSSLLSLGAIAMNLPNINQENQYEHGQKPQMQASGQLIQLGVTDLSFHRVTAAVVAHVMRLMGKQVEISYALHEANFHRLKLGQIDLLSSAWLPHSHGVYQQDVETQVATRELGLHYEPYALWGVPDYVPEDAVSRIEDLLKSEVKQRMRPMIQGIGEGAGITRFSKNIMREYQLTAAGYQFRTGTQADCVAAFESAVSVKEWVVVPLWHPQFLHHQYAIRELKDVKGLLGGKDRAVLLAREDKLIEHFTPEQITVLDNITLSNQIVAELDYGVNRLGLSEDQVASQFLTNNPAVLTAWLTPLLTQMIKKATL</sequence>
<gene>
    <name evidence="3" type="ORF">SHD_0481</name>
</gene>
<evidence type="ECO:0000313" key="4">
    <source>
        <dbReference type="Proteomes" id="UP000017548"/>
    </source>
</evidence>
<dbReference type="InterPro" id="IPR007210">
    <property type="entry name" value="ABC_Gly_betaine_transp_sub-bd"/>
</dbReference>
<dbReference type="Gene3D" id="3.40.190.100">
    <property type="entry name" value="Glycine betaine-binding periplasmic protein, domain 2"/>
    <property type="match status" value="1"/>
</dbReference>
<feature type="domain" description="ABC-type glycine betaine transport system substrate-binding" evidence="2">
    <location>
        <begin position="59"/>
        <end position="311"/>
    </location>
</feature>
<dbReference type="RefSeq" id="WP_023265683.1">
    <property type="nucleotide sequence ID" value="NZ_AXZL01000043.1"/>
</dbReference>
<protein>
    <submittedName>
        <fullName evidence="3">Glycine betaine-binding protein</fullName>
    </submittedName>
</protein>
<evidence type="ECO:0000256" key="1">
    <source>
        <dbReference type="SAM" id="SignalP"/>
    </source>
</evidence>
<keyword evidence="1" id="KW-0732">Signal</keyword>
<dbReference type="SUPFAM" id="SSF53850">
    <property type="entry name" value="Periplasmic binding protein-like II"/>
    <property type="match status" value="1"/>
</dbReference>
<feature type="signal peptide" evidence="1">
    <location>
        <begin position="1"/>
        <end position="32"/>
    </location>
</feature>
<proteinExistence type="predicted"/>
<feature type="chain" id="PRO_5046333531" evidence="1">
    <location>
        <begin position="33"/>
        <end position="334"/>
    </location>
</feature>
<name>A0ABN0PRS3_9GAMM</name>
<dbReference type="Pfam" id="PF04069">
    <property type="entry name" value="OpuAC"/>
    <property type="match status" value="1"/>
</dbReference>
<reference evidence="3 4" key="1">
    <citation type="journal article" date="2013" name="Genome Announc.">
        <title>Draft Genome Sequence of Shewanella decolorationis S12, a Dye-Degrading Bacterium Isolated from a Wastewater Treatment Plant.</title>
        <authorList>
            <person name="Xu M."/>
            <person name="Fang Y."/>
            <person name="Liu J."/>
            <person name="Chen X."/>
            <person name="Sun G."/>
            <person name="Guo J."/>
            <person name="Hua Z."/>
            <person name="Tu Q."/>
            <person name="Wu L."/>
            <person name="Zhou J."/>
            <person name="Liu X."/>
        </authorList>
    </citation>
    <scope>NUCLEOTIDE SEQUENCE [LARGE SCALE GENOMIC DNA]</scope>
    <source>
        <strain evidence="3 4">S12</strain>
    </source>
</reference>
<evidence type="ECO:0000259" key="2">
    <source>
        <dbReference type="Pfam" id="PF04069"/>
    </source>
</evidence>
<dbReference type="Proteomes" id="UP000017548">
    <property type="component" value="Unassembled WGS sequence"/>
</dbReference>
<comment type="caution">
    <text evidence="3">The sequence shown here is derived from an EMBL/GenBank/DDBJ whole genome shotgun (WGS) entry which is preliminary data.</text>
</comment>
<keyword evidence="4" id="KW-1185">Reference proteome</keyword>
<dbReference type="EMBL" id="AXZL01000043">
    <property type="protein sequence ID" value="ESE42834.1"/>
    <property type="molecule type" value="Genomic_DNA"/>
</dbReference>